<evidence type="ECO:0000313" key="2">
    <source>
        <dbReference type="Proteomes" id="UP000736672"/>
    </source>
</evidence>
<protein>
    <submittedName>
        <fullName evidence="1">Uncharacterized protein</fullName>
    </submittedName>
</protein>
<name>A0A9P9GXG2_FUSSL</name>
<dbReference type="EMBL" id="JAGTJS010000016">
    <property type="protein sequence ID" value="KAH7247006.1"/>
    <property type="molecule type" value="Genomic_DNA"/>
</dbReference>
<proteinExistence type="predicted"/>
<accession>A0A9P9GXG2</accession>
<dbReference type="Proteomes" id="UP000736672">
    <property type="component" value="Unassembled WGS sequence"/>
</dbReference>
<dbReference type="AlphaFoldDB" id="A0A9P9GXG2"/>
<organism evidence="1 2">
    <name type="scientific">Fusarium solani</name>
    <name type="common">Filamentous fungus</name>
    <dbReference type="NCBI Taxonomy" id="169388"/>
    <lineage>
        <taxon>Eukaryota</taxon>
        <taxon>Fungi</taxon>
        <taxon>Dikarya</taxon>
        <taxon>Ascomycota</taxon>
        <taxon>Pezizomycotina</taxon>
        <taxon>Sordariomycetes</taxon>
        <taxon>Hypocreomycetidae</taxon>
        <taxon>Hypocreales</taxon>
        <taxon>Nectriaceae</taxon>
        <taxon>Fusarium</taxon>
        <taxon>Fusarium solani species complex</taxon>
    </lineage>
</organism>
<sequence>MRANSPRSALIADKVEQVKADWEEGNYDTFAVVLEEYIPLELMDIAMTTFNLVRIPFQTRRPFGDSFSGCLLPSRLKLTNAWNILHYFTDTFGNWNKFREFLELADKVRQLATAYCFVPDPEAFWTHMDHLWEQASAQVALPVGEDGLAGPVSYPRRCVTGIVRRVLMRNLETNPTGQQPTNSEGELIDPALFHDALRMNWEEERAQRSFHLLGLHRRGIIDLSESRPLLRQWKDSWSPVNEFHWAVLEARGASICSRLNLNDRQENRLLGELQWMNTYELGVQGIALCLPQEGENYHDPRFLALITRNRRQVTAFLHQMDRDDANFTDGWFQRFPAALPPLQG</sequence>
<reference evidence="1" key="1">
    <citation type="journal article" date="2021" name="Nat. Commun.">
        <title>Genetic determinants of endophytism in the Arabidopsis root mycobiome.</title>
        <authorList>
            <person name="Mesny F."/>
            <person name="Miyauchi S."/>
            <person name="Thiergart T."/>
            <person name="Pickel B."/>
            <person name="Atanasova L."/>
            <person name="Karlsson M."/>
            <person name="Huettel B."/>
            <person name="Barry K.W."/>
            <person name="Haridas S."/>
            <person name="Chen C."/>
            <person name="Bauer D."/>
            <person name="Andreopoulos W."/>
            <person name="Pangilinan J."/>
            <person name="LaButti K."/>
            <person name="Riley R."/>
            <person name="Lipzen A."/>
            <person name="Clum A."/>
            <person name="Drula E."/>
            <person name="Henrissat B."/>
            <person name="Kohler A."/>
            <person name="Grigoriev I.V."/>
            <person name="Martin F.M."/>
            <person name="Hacquard S."/>
        </authorList>
    </citation>
    <scope>NUCLEOTIDE SEQUENCE</scope>
    <source>
        <strain evidence="1">FSSC 5 MPI-SDFR-AT-0091</strain>
    </source>
</reference>
<keyword evidence="2" id="KW-1185">Reference proteome</keyword>
<gene>
    <name evidence="1" type="ORF">B0J15DRAFT_514931</name>
</gene>
<comment type="caution">
    <text evidence="1">The sequence shown here is derived from an EMBL/GenBank/DDBJ whole genome shotgun (WGS) entry which is preliminary data.</text>
</comment>
<evidence type="ECO:0000313" key="1">
    <source>
        <dbReference type="EMBL" id="KAH7247006.1"/>
    </source>
</evidence>
<dbReference type="OrthoDB" id="4923501at2759"/>